<dbReference type="InterPro" id="IPR000485">
    <property type="entry name" value="AsnC-type_HTH_dom"/>
</dbReference>
<dbReference type="GO" id="GO:0043200">
    <property type="term" value="P:response to amino acid"/>
    <property type="evidence" value="ECO:0007669"/>
    <property type="project" value="TreeGrafter"/>
</dbReference>
<dbReference type="Pfam" id="PF13404">
    <property type="entry name" value="HTH_AsnC-type"/>
    <property type="match status" value="1"/>
</dbReference>
<dbReference type="GO" id="GO:0005829">
    <property type="term" value="C:cytosol"/>
    <property type="evidence" value="ECO:0007669"/>
    <property type="project" value="TreeGrafter"/>
</dbReference>
<dbReference type="InterPro" id="IPR036390">
    <property type="entry name" value="WH_DNA-bd_sf"/>
</dbReference>
<keyword evidence="1" id="KW-0805">Transcription regulation</keyword>
<protein>
    <submittedName>
        <fullName evidence="5">Lrp/AsnC family transcriptional regulator</fullName>
    </submittedName>
</protein>
<dbReference type="RefSeq" id="WP_035003921.1">
    <property type="nucleotide sequence ID" value="NZ_JAKMUT010000002.1"/>
</dbReference>
<gene>
    <name evidence="5" type="ORF">L8V00_02370</name>
</gene>
<reference evidence="5" key="1">
    <citation type="submission" date="2022-02" db="EMBL/GenBank/DDBJ databases">
        <title>Corynebacterium sp. from urogenital microbiome.</title>
        <authorList>
            <person name="Cappelli E.A."/>
            <person name="Ribeiro T.G."/>
            <person name="Peixe L."/>
        </authorList>
    </citation>
    <scope>NUCLEOTIDE SEQUENCE</scope>
    <source>
        <strain evidence="5">C8Ua_174</strain>
    </source>
</reference>
<dbReference type="PROSITE" id="PS50956">
    <property type="entry name" value="HTH_ASNC_2"/>
    <property type="match status" value="1"/>
</dbReference>
<dbReference type="PANTHER" id="PTHR30154">
    <property type="entry name" value="LEUCINE-RESPONSIVE REGULATORY PROTEIN"/>
    <property type="match status" value="1"/>
</dbReference>
<feature type="domain" description="HTH asnC-type" evidence="4">
    <location>
        <begin position="4"/>
        <end position="65"/>
    </location>
</feature>
<name>A0A9X3RG13_9CORY</name>
<dbReference type="InterPro" id="IPR036388">
    <property type="entry name" value="WH-like_DNA-bd_sf"/>
</dbReference>
<dbReference type="Gene3D" id="1.10.10.10">
    <property type="entry name" value="Winged helix-like DNA-binding domain superfamily/Winged helix DNA-binding domain"/>
    <property type="match status" value="1"/>
</dbReference>
<proteinExistence type="predicted"/>
<dbReference type="Pfam" id="PF01037">
    <property type="entry name" value="AsnC_trans_reg"/>
    <property type="match status" value="1"/>
</dbReference>
<dbReference type="Proteomes" id="UP001146469">
    <property type="component" value="Unassembled WGS sequence"/>
</dbReference>
<evidence type="ECO:0000313" key="6">
    <source>
        <dbReference type="Proteomes" id="UP001146469"/>
    </source>
</evidence>
<organism evidence="5 6">
    <name type="scientific">Corynebacterium evansiae</name>
    <dbReference type="NCBI Taxonomy" id="2913499"/>
    <lineage>
        <taxon>Bacteria</taxon>
        <taxon>Bacillati</taxon>
        <taxon>Actinomycetota</taxon>
        <taxon>Actinomycetes</taxon>
        <taxon>Mycobacteriales</taxon>
        <taxon>Corynebacteriaceae</taxon>
        <taxon>Corynebacterium</taxon>
    </lineage>
</organism>
<dbReference type="SMART" id="SM00344">
    <property type="entry name" value="HTH_ASNC"/>
    <property type="match status" value="1"/>
</dbReference>
<dbReference type="GO" id="GO:0043565">
    <property type="term" value="F:sequence-specific DNA binding"/>
    <property type="evidence" value="ECO:0007669"/>
    <property type="project" value="InterPro"/>
</dbReference>
<evidence type="ECO:0000259" key="4">
    <source>
        <dbReference type="PROSITE" id="PS50956"/>
    </source>
</evidence>
<dbReference type="AlphaFoldDB" id="A0A9X3RG13"/>
<dbReference type="PRINTS" id="PR00033">
    <property type="entry name" value="HTHASNC"/>
</dbReference>
<keyword evidence="3" id="KW-0804">Transcription</keyword>
<evidence type="ECO:0000256" key="3">
    <source>
        <dbReference type="ARBA" id="ARBA00023163"/>
    </source>
</evidence>
<sequence length="159" mass="17798">MRDLDRTDIELCMLLNERPKAGVREYARVLGVARATVSSRIDKLVERGVIGSFAPHFDPGALGFPLGAFVHVTLDQRALDQATAAILNIPWITEAHSIAGPYDLSCRVVARDHEHLEHITLKLQEVEGVQRTRTEIILRSRIPARHGQLLRALVDLRNL</sequence>
<accession>A0A9X3RG13</accession>
<dbReference type="InterPro" id="IPR011008">
    <property type="entry name" value="Dimeric_a/b-barrel"/>
</dbReference>
<dbReference type="Gene3D" id="3.30.70.920">
    <property type="match status" value="1"/>
</dbReference>
<dbReference type="SUPFAM" id="SSF54909">
    <property type="entry name" value="Dimeric alpha+beta barrel"/>
    <property type="match status" value="1"/>
</dbReference>
<comment type="caution">
    <text evidence="5">The sequence shown here is derived from an EMBL/GenBank/DDBJ whole genome shotgun (WGS) entry which is preliminary data.</text>
</comment>
<keyword evidence="6" id="KW-1185">Reference proteome</keyword>
<evidence type="ECO:0000313" key="5">
    <source>
        <dbReference type="EMBL" id="MCZ9289057.1"/>
    </source>
</evidence>
<dbReference type="PANTHER" id="PTHR30154:SF34">
    <property type="entry name" value="TRANSCRIPTIONAL REGULATOR AZLB"/>
    <property type="match status" value="1"/>
</dbReference>
<dbReference type="SUPFAM" id="SSF46785">
    <property type="entry name" value="Winged helix' DNA-binding domain"/>
    <property type="match status" value="1"/>
</dbReference>
<evidence type="ECO:0000256" key="1">
    <source>
        <dbReference type="ARBA" id="ARBA00023015"/>
    </source>
</evidence>
<evidence type="ECO:0000256" key="2">
    <source>
        <dbReference type="ARBA" id="ARBA00023125"/>
    </source>
</evidence>
<keyword evidence="2" id="KW-0238">DNA-binding</keyword>
<dbReference type="InterPro" id="IPR019887">
    <property type="entry name" value="Tscrpt_reg_AsnC/Lrp_C"/>
</dbReference>
<dbReference type="InterPro" id="IPR019888">
    <property type="entry name" value="Tscrpt_reg_AsnC-like"/>
</dbReference>
<dbReference type="EMBL" id="JAKMUT010000002">
    <property type="protein sequence ID" value="MCZ9289057.1"/>
    <property type="molecule type" value="Genomic_DNA"/>
</dbReference>